<evidence type="ECO:0000313" key="2">
    <source>
        <dbReference type="EMBL" id="RNE96867.1"/>
    </source>
</evidence>
<dbReference type="RefSeq" id="XP_029233862.1">
    <property type="nucleotide sequence ID" value="XM_029386268.1"/>
</dbReference>
<dbReference type="GeneID" id="40333526"/>
<dbReference type="Pfam" id="PF11052">
    <property type="entry name" value="Tr-sialidase_C"/>
    <property type="match status" value="1"/>
</dbReference>
<organism evidence="2 3">
    <name type="scientific">Trypanosoma rangeli</name>
    <dbReference type="NCBI Taxonomy" id="5698"/>
    <lineage>
        <taxon>Eukaryota</taxon>
        <taxon>Discoba</taxon>
        <taxon>Euglenozoa</taxon>
        <taxon>Kinetoplastea</taxon>
        <taxon>Metakinetoplastina</taxon>
        <taxon>Trypanosomatida</taxon>
        <taxon>Trypanosomatidae</taxon>
        <taxon>Trypanosoma</taxon>
        <taxon>Herpetosoma</taxon>
    </lineage>
</organism>
<evidence type="ECO:0000313" key="3">
    <source>
        <dbReference type="Proteomes" id="UP000283634"/>
    </source>
</evidence>
<sequence length="131" mass="12653">MRTLACAGGVPQNSGPAGNNTTGGAASRVSQEKGGVSPSDASTPAVAVQDENRTGVTVAGGGANKGRGGSAVEDASANPTAVKTAASGLVVHNNISNGSGSPLRKGSVKDSAACGCRLLPPLLLLGLWAFV</sequence>
<keyword evidence="3" id="KW-1185">Reference proteome</keyword>
<protein>
    <recommendedName>
        <fullName evidence="4">Trans-sialidase</fullName>
    </recommendedName>
</protein>
<dbReference type="EMBL" id="MKGL01000632">
    <property type="protein sequence ID" value="RNE96867.1"/>
    <property type="molecule type" value="Genomic_DNA"/>
</dbReference>
<name>A0A422MUJ9_TRYRA</name>
<feature type="compositionally biased region" description="Low complexity" evidence="1">
    <location>
        <begin position="17"/>
        <end position="26"/>
    </location>
</feature>
<reference evidence="2 3" key="1">
    <citation type="journal article" date="2018" name="BMC Genomics">
        <title>Genomic comparison of Trypanosoma conorhini and Trypanosoma rangeli to Trypanosoma cruzi strains of high and low virulence.</title>
        <authorList>
            <person name="Bradwell K.R."/>
            <person name="Koparde V.N."/>
            <person name="Matveyev A.V."/>
            <person name="Serrano M.G."/>
            <person name="Alves J.M."/>
            <person name="Parikh H."/>
            <person name="Huang B."/>
            <person name="Lee V."/>
            <person name="Espinosa-Alvarez O."/>
            <person name="Ortiz P.A."/>
            <person name="Costa-Martins A.G."/>
            <person name="Teixeira M.M."/>
            <person name="Buck G.A."/>
        </authorList>
    </citation>
    <scope>NUCLEOTIDE SEQUENCE [LARGE SCALE GENOMIC DNA]</scope>
    <source>
        <strain evidence="2 3">AM80</strain>
    </source>
</reference>
<dbReference type="InterPro" id="IPR021287">
    <property type="entry name" value="Trans-sialidase_CS"/>
</dbReference>
<evidence type="ECO:0008006" key="4">
    <source>
        <dbReference type="Google" id="ProtNLM"/>
    </source>
</evidence>
<accession>A0A422MUJ9</accession>
<gene>
    <name evidence="2" type="ORF">TraAM80_09593</name>
</gene>
<proteinExistence type="predicted"/>
<dbReference type="Proteomes" id="UP000283634">
    <property type="component" value="Unassembled WGS sequence"/>
</dbReference>
<dbReference type="AlphaFoldDB" id="A0A422MUJ9"/>
<feature type="region of interest" description="Disordered" evidence="1">
    <location>
        <begin position="1"/>
        <end position="77"/>
    </location>
</feature>
<evidence type="ECO:0000256" key="1">
    <source>
        <dbReference type="SAM" id="MobiDB-lite"/>
    </source>
</evidence>
<comment type="caution">
    <text evidence="2">The sequence shown here is derived from an EMBL/GenBank/DDBJ whole genome shotgun (WGS) entry which is preliminary data.</text>
</comment>
<feature type="compositionally biased region" description="Gly residues" evidence="1">
    <location>
        <begin position="58"/>
        <end position="69"/>
    </location>
</feature>